<name>A0ABU6L688_9GAMM</name>
<keyword evidence="6" id="KW-1185">Reference proteome</keyword>
<dbReference type="Pfam" id="PF00263">
    <property type="entry name" value="Secretin"/>
    <property type="match status" value="1"/>
</dbReference>
<comment type="similarity">
    <text evidence="1">Belongs to the bacterial secretin family.</text>
</comment>
<dbReference type="PANTHER" id="PTHR30332:SF17">
    <property type="entry name" value="TYPE IV PILIATION SYSTEM PROTEIN DR_0774-RELATED"/>
    <property type="match status" value="1"/>
</dbReference>
<dbReference type="Proteomes" id="UP001306119">
    <property type="component" value="Unassembled WGS sequence"/>
</dbReference>
<dbReference type="InterPro" id="IPR050810">
    <property type="entry name" value="Bact_Secretion_Sys_Channel"/>
</dbReference>
<gene>
    <name evidence="5" type="ORF">VXS06_08055</name>
</gene>
<protein>
    <submittedName>
        <fullName evidence="5">Pilus assembly protein N-terminal domain-containing protein</fullName>
    </submittedName>
</protein>
<evidence type="ECO:0000259" key="4">
    <source>
        <dbReference type="Pfam" id="PF13629"/>
    </source>
</evidence>
<reference evidence="5 6" key="1">
    <citation type="submission" date="2024-01" db="EMBL/GenBank/DDBJ databases">
        <title>Active colonisers of the gastrointestinal tract of Atlantic salmon farmed in a warm water region.</title>
        <authorList>
            <person name="Bowman J.P."/>
        </authorList>
    </citation>
    <scope>NUCLEOTIDE SEQUENCE [LARGE SCALE GENOMIC DNA]</scope>
    <source>
        <strain evidence="5 6">S3MW1</strain>
    </source>
</reference>
<dbReference type="RefSeq" id="WP_327774629.1">
    <property type="nucleotide sequence ID" value="NZ_JAYXUG010000004.1"/>
</dbReference>
<evidence type="ECO:0000313" key="5">
    <source>
        <dbReference type="EMBL" id="MEC6831723.1"/>
    </source>
</evidence>
<feature type="domain" description="Pilus formation protein N-terminal" evidence="4">
    <location>
        <begin position="34"/>
        <end position="99"/>
    </location>
</feature>
<dbReference type="PRINTS" id="PR00811">
    <property type="entry name" value="BCTERIALGSPD"/>
</dbReference>
<evidence type="ECO:0000259" key="3">
    <source>
        <dbReference type="Pfam" id="PF00263"/>
    </source>
</evidence>
<organism evidence="5 6">
    <name type="scientific">Photobacterium toruni</name>
    <dbReference type="NCBI Taxonomy" id="1935446"/>
    <lineage>
        <taxon>Bacteria</taxon>
        <taxon>Pseudomonadati</taxon>
        <taxon>Pseudomonadota</taxon>
        <taxon>Gammaproteobacteria</taxon>
        <taxon>Vibrionales</taxon>
        <taxon>Vibrionaceae</taxon>
        <taxon>Photobacterium</taxon>
    </lineage>
</organism>
<comment type="caution">
    <text evidence="5">The sequence shown here is derived from an EMBL/GenBank/DDBJ whole genome shotgun (WGS) entry which is preliminary data.</text>
</comment>
<feature type="chain" id="PRO_5045962219" evidence="2">
    <location>
        <begin position="31"/>
        <end position="445"/>
    </location>
</feature>
<sequence>MKQFFASRHRNIVRDLFSCVLFLFTINSMAAERTMTLNDATNLRFNDEIGTVFISSPAIADYKIINPHQLVLFASQVGDTTLIVYNTQDEVLLSQRVTVNIDLKKVRRQLALRYPQFNLTLNAVGNQIAVRGQVDTTEQRDDIYRVIGTLLKRPTKQNNDTNKDDDDKNALDEPQWDGIINGITIAEAQQVNVKITVAQVTKEFNETIGVDWPSIGSGLKSFSLFQYKFNDLSSVISAIANDSIAEVLAEPNLTVLSGESAKFLVGGEVPMITHDNSQTSISFKKYGISLDLTAKVLSDHKIKLKLAPEVSAVDKIVKSNNLEVPQMITRRAETTVQLADGQSFMLGGLMSKDDQENTAKVPLLGDIPVIGGAFRSVSTRRAKTELVIIATVNLVHPVATTTIRLPHIQKTKILERLFNVTPHQPYTNQQQEVTDSLLNDAGFIQ</sequence>
<dbReference type="EMBL" id="JAYXUG010000004">
    <property type="protein sequence ID" value="MEC6831723.1"/>
    <property type="molecule type" value="Genomic_DNA"/>
</dbReference>
<feature type="signal peptide" evidence="2">
    <location>
        <begin position="1"/>
        <end position="30"/>
    </location>
</feature>
<evidence type="ECO:0000313" key="6">
    <source>
        <dbReference type="Proteomes" id="UP001306119"/>
    </source>
</evidence>
<dbReference type="InterPro" id="IPR032789">
    <property type="entry name" value="T2SS-T3SS_pil_N"/>
</dbReference>
<accession>A0ABU6L688</accession>
<dbReference type="InterPro" id="IPR004846">
    <property type="entry name" value="T2SS/T3SS_dom"/>
</dbReference>
<keyword evidence="2" id="KW-0732">Signal</keyword>
<dbReference type="InterPro" id="IPR001775">
    <property type="entry name" value="GspD/PilQ"/>
</dbReference>
<evidence type="ECO:0000256" key="2">
    <source>
        <dbReference type="SAM" id="SignalP"/>
    </source>
</evidence>
<feature type="domain" description="Type II/III secretion system secretin-like" evidence="3">
    <location>
        <begin position="240"/>
        <end position="395"/>
    </location>
</feature>
<dbReference type="PANTHER" id="PTHR30332">
    <property type="entry name" value="PROBABLE GENERAL SECRETION PATHWAY PROTEIN D"/>
    <property type="match status" value="1"/>
</dbReference>
<proteinExistence type="inferred from homology"/>
<dbReference type="Pfam" id="PF13629">
    <property type="entry name" value="T2SS-T3SS_pil_N"/>
    <property type="match status" value="1"/>
</dbReference>
<evidence type="ECO:0000256" key="1">
    <source>
        <dbReference type="RuleBase" id="RU004003"/>
    </source>
</evidence>